<sequence length="130" mass="14602">MSHDKPSSGSSAGRRGSRRRRPPGHGRGRLPGEGPRTGERHHRRPATLRTSEDLGGELPGALDLVFGTAVGEFQVGQKVKYLGHVRRHRYRVGIVEQVFGNGEYLINIQHELIWTYGSYLEPTDEPVFYK</sequence>
<gene>
    <name evidence="2" type="ordered locus">Btus_1016</name>
</gene>
<dbReference type="HOGENOM" id="CLU_1935282_0_0_9"/>
<dbReference type="Proteomes" id="UP000002368">
    <property type="component" value="Chromosome"/>
</dbReference>
<protein>
    <submittedName>
        <fullName evidence="2">Uncharacterized protein</fullName>
    </submittedName>
</protein>
<dbReference type="EMBL" id="CP002017">
    <property type="protein sequence ID" value="ADG05754.1"/>
    <property type="molecule type" value="Genomic_DNA"/>
</dbReference>
<keyword evidence="3" id="KW-1185">Reference proteome</keyword>
<dbReference type="STRING" id="562970.Btus_1016"/>
<dbReference type="OrthoDB" id="9923404at2"/>
<evidence type="ECO:0000313" key="2">
    <source>
        <dbReference type="EMBL" id="ADG05754.1"/>
    </source>
</evidence>
<dbReference type="KEGG" id="bts:Btus_1016"/>
<feature type="region of interest" description="Disordered" evidence="1">
    <location>
        <begin position="1"/>
        <end position="56"/>
    </location>
</feature>
<dbReference type="RefSeq" id="WP_013075045.1">
    <property type="nucleotide sequence ID" value="NC_014098.1"/>
</dbReference>
<accession>D5WWQ3</accession>
<proteinExistence type="predicted"/>
<dbReference type="AlphaFoldDB" id="D5WWQ3"/>
<feature type="compositionally biased region" description="Basic residues" evidence="1">
    <location>
        <begin position="15"/>
        <end position="28"/>
    </location>
</feature>
<organism evidence="2 3">
    <name type="scientific">Kyrpidia tusciae (strain DSM 2912 / NBRC 15312 / T2)</name>
    <name type="common">Bacillus tusciae</name>
    <dbReference type="NCBI Taxonomy" id="562970"/>
    <lineage>
        <taxon>Bacteria</taxon>
        <taxon>Bacillati</taxon>
        <taxon>Bacillota</taxon>
        <taxon>Bacilli</taxon>
        <taxon>Bacillales</taxon>
        <taxon>Alicyclobacillaceae</taxon>
        <taxon>Kyrpidia</taxon>
    </lineage>
</organism>
<evidence type="ECO:0000256" key="1">
    <source>
        <dbReference type="SAM" id="MobiDB-lite"/>
    </source>
</evidence>
<name>D5WWQ3_KYRT2</name>
<reference evidence="2 3" key="1">
    <citation type="journal article" date="2011" name="Stand. Genomic Sci.">
        <title>Complete genome sequence of the thermophilic, hydrogen-oxidizing Bacillus tusciae type strain (T2) and reclassification in the new genus, Kyrpidia gen. nov. as Kyrpidia tusciae comb. nov. and emendation of the family Alicyclobacillaceae da Costa and Rainey, 2010.</title>
        <authorList>
            <person name="Klenk H.P."/>
            <person name="Lapidus A."/>
            <person name="Chertkov O."/>
            <person name="Copeland A."/>
            <person name="Del Rio T.G."/>
            <person name="Nolan M."/>
            <person name="Lucas S."/>
            <person name="Chen F."/>
            <person name="Tice H."/>
            <person name="Cheng J.F."/>
            <person name="Han C."/>
            <person name="Bruce D."/>
            <person name="Goodwin L."/>
            <person name="Pitluck S."/>
            <person name="Pati A."/>
            <person name="Ivanova N."/>
            <person name="Mavromatis K."/>
            <person name="Daum C."/>
            <person name="Chen A."/>
            <person name="Palaniappan K."/>
            <person name="Chang Y.J."/>
            <person name="Land M."/>
            <person name="Hauser L."/>
            <person name="Jeffries C.D."/>
            <person name="Detter J.C."/>
            <person name="Rohde M."/>
            <person name="Abt B."/>
            <person name="Pukall R."/>
            <person name="Goker M."/>
            <person name="Bristow J."/>
            <person name="Markowitz V."/>
            <person name="Hugenholtz P."/>
            <person name="Eisen J.A."/>
        </authorList>
    </citation>
    <scope>NUCLEOTIDE SEQUENCE [LARGE SCALE GENOMIC DNA]</scope>
    <source>
        <strain evidence="2 3">DSM 2912</strain>
    </source>
</reference>
<evidence type="ECO:0000313" key="3">
    <source>
        <dbReference type="Proteomes" id="UP000002368"/>
    </source>
</evidence>